<keyword evidence="5" id="KW-1185">Reference proteome</keyword>
<feature type="region of interest" description="Disordered" evidence="2">
    <location>
        <begin position="511"/>
        <end position="624"/>
    </location>
</feature>
<reference evidence="4" key="2">
    <citation type="submission" date="2022-10" db="EMBL/GenBank/DDBJ databases">
        <authorList>
            <consortium name="ENA_rothamsted_submissions"/>
            <consortium name="culmorum"/>
            <person name="King R."/>
        </authorList>
    </citation>
    <scope>NUCLEOTIDE SEQUENCE</scope>
</reference>
<feature type="compositionally biased region" description="Acidic residues" evidence="2">
    <location>
        <begin position="85"/>
        <end position="94"/>
    </location>
</feature>
<feature type="compositionally biased region" description="Basic residues" evidence="2">
    <location>
        <begin position="179"/>
        <end position="189"/>
    </location>
</feature>
<feature type="compositionally biased region" description="Polar residues" evidence="2">
    <location>
        <begin position="1041"/>
        <end position="1068"/>
    </location>
</feature>
<feature type="compositionally biased region" description="Low complexity" evidence="2">
    <location>
        <begin position="1099"/>
        <end position="1124"/>
    </location>
</feature>
<evidence type="ECO:0000313" key="4">
    <source>
        <dbReference type="EMBL" id="CAG9807873.1"/>
    </source>
</evidence>
<feature type="compositionally biased region" description="Basic and acidic residues" evidence="2">
    <location>
        <begin position="238"/>
        <end position="271"/>
    </location>
</feature>
<feature type="region of interest" description="Disordered" evidence="2">
    <location>
        <begin position="660"/>
        <end position="810"/>
    </location>
</feature>
<feature type="region of interest" description="Disordered" evidence="2">
    <location>
        <begin position="307"/>
        <end position="337"/>
    </location>
</feature>
<feature type="compositionally biased region" description="Basic and acidic residues" evidence="2">
    <location>
        <begin position="661"/>
        <end position="761"/>
    </location>
</feature>
<dbReference type="InterPro" id="IPR046824">
    <property type="entry name" value="Mss51-like_C"/>
</dbReference>
<sequence length="1734" mass="197396">MGKKGKNKNQTPNVHQTTLSPEYENIEKEEKIQETVAEIPKVEQIQKDTKAAEILTEDVLESKDATLKSKKKRNRKKKNTATEINVEESTEENAENVNQKEKDLQTPDQVKSEAIEEKPSAEPSDDTLKKKRHRNRKKNNRNVGDVQEEINEEISKNENSGEIISEKSGDDPASSHQNTLKRKRNRNKNKTTVNKEQNEAIVEVVEKLLENEQPQNIEAKSEHKEKPEPQRRGKKQKRSDLSSKKTILDELQDRQEREQKEARDHIKNEIAKREKLLETIDLVLDCHKTEAELAKNQQESLKDVMLLSQEAAKPRPQPLPLKSPKQSSSKKSTPVEDELVNKIEQVLGMTKLEIQNAQTQKAYVSRLEAEVAKVKQSKDILLGGQSSSAVPPHIQKMAKEMRDLTKGEVPKNKEELIKEIESRDVLMSEINRVLDNTKSEIDKVQKQQKIIQNLEVELNKMKDQEIVEKLMVLAEDEEPKEPPPPPKQSPATASLLDALMANVGKLKEIQAMKEKQKAEQSAVEISGESITNVTSDCIQKHVELHDIDTKVEKKDETLTFDQNQKEKSQKKDAKRINNEKKQASLENSPKEQRKHPKDQKQQPQKVHETISKAEEMINSENKKEEISAKIEFLKGCGSVEVKKESMLEVSGNKNLMIVPECKSKTDDIKLEPVNSEKKEQKKRDHNKDKETSEKEIKKFEKKITTETNLTREKTTSNQENNKDQKSEDKKIVLSDQEKTKRPDLEKNAKDVKHVMPVEDKATSLSESQEIIKNENNNDLNQKGNNQKKNDKEHKTSPKSSNKNKKHVLKGIPEVIVPISITAQKPSMAEMLKNAPDPPPDEINEEQNVELKIEAAPLAKPESLIIEINPSEQIKELMQSTMLETTEEKQFKDVSKELSVDDNKIKIGSEIQDDEIVIVNKVEVEAEMTEQKVNEQESTDPKNVQRGGFVSHAETKDTKPLKKDENQHANKNKSHVKMPTRSNLQKEKTEGKATQNKTVTVKPKLEVQAKISSKHTDVKKTQQSSTKSLSPTTEKPQPKFESANNVSTETPTSLKIDTQNSTHDISLPSTDKPKVPLRPDVTKTSNTKPAPRAGNVTNQPSSPIKTKTPSPSKSPSVSKPATTSTAQTESHAVRPKPTVSQKREPVTSKSPTKSTNQKPLNTPQKVNSTKTATPKTVSSMCDSVFRLRQLKQNNIFNQKTFSQPAFRINKMDEKSMNPIKHPLTTSNSDNNTNQMNALLTKDGTIKIILPSTLTGNLQEIFFSKDVTAFATSSKIQNDKPTQSFNKGFLSSENIESNDDQYSEYKITPRQIFCASICQVCKVNLSRYFLCNECKIVAYCKEEHLKIDYLNHRGLCMAIQLIAKRRGGHVYNMAKHLSSMEFRNLRLHTIYLCEQFLNRTLLSFEREILIFPRLCHYNKCREWRSNLLSDCGKCGQISFCSQHPLNESHKLICDSYALFQRILLHEKSYGKINIALPQKVLKKIPIFTENVQDILQLLYKNVTAFKDECINAALMQIVTAPLTTFYSIQKVGIEFSERLIIHFVGAELKFEGDRLEKWESLFLHLAHGVTDLQIIFIGSELNHENLPVEIISRTRVCKMCRQNCCGLRFDFQCKKFYHDYCESAAFVKPDFICIFNPALHRSGFFGFDTWPKTIEKALKTGSPVLVTSTTENECYLDLNRIKKLTNSEIEILIPPLKNPYASTRPERNFASDDQDPIMFKNNYLFAISKTQDLIDL</sequence>
<feature type="compositionally biased region" description="Polar residues" evidence="2">
    <location>
        <begin position="8"/>
        <end position="20"/>
    </location>
</feature>
<feature type="region of interest" description="Disordered" evidence="2">
    <location>
        <begin position="927"/>
        <end position="1176"/>
    </location>
</feature>
<feature type="compositionally biased region" description="Basic and acidic residues" evidence="2">
    <location>
        <begin position="538"/>
        <end position="591"/>
    </location>
</feature>
<dbReference type="Proteomes" id="UP001153620">
    <property type="component" value="Chromosome 3"/>
</dbReference>
<proteinExistence type="predicted"/>
<feature type="compositionally biased region" description="Low complexity" evidence="2">
    <location>
        <begin position="1020"/>
        <end position="1032"/>
    </location>
</feature>
<accession>A0A9N9S2C3</accession>
<dbReference type="PANTHER" id="PTHR28069:SF2">
    <property type="entry name" value="GH20023P"/>
    <property type="match status" value="1"/>
</dbReference>
<feature type="region of interest" description="Disordered" evidence="2">
    <location>
        <begin position="472"/>
        <end position="495"/>
    </location>
</feature>
<feature type="domain" description="Mitochondrial splicing suppressor 51-like C-terminal" evidence="3">
    <location>
        <begin position="1519"/>
        <end position="1707"/>
    </location>
</feature>
<evidence type="ECO:0000256" key="2">
    <source>
        <dbReference type="SAM" id="MobiDB-lite"/>
    </source>
</evidence>
<feature type="compositionally biased region" description="Basic and acidic residues" evidence="2">
    <location>
        <begin position="605"/>
        <end position="624"/>
    </location>
</feature>
<feature type="compositionally biased region" description="Basic residues" evidence="2">
    <location>
        <begin position="68"/>
        <end position="79"/>
    </location>
</feature>
<dbReference type="Gene3D" id="6.10.140.2220">
    <property type="match status" value="1"/>
</dbReference>
<evidence type="ECO:0000313" key="5">
    <source>
        <dbReference type="Proteomes" id="UP001153620"/>
    </source>
</evidence>
<protein>
    <recommendedName>
        <fullName evidence="3">Mitochondrial splicing suppressor 51-like C-terminal domain-containing protein</fullName>
    </recommendedName>
</protein>
<dbReference type="Pfam" id="PF20179">
    <property type="entry name" value="MSS51_C"/>
    <property type="match status" value="1"/>
</dbReference>
<dbReference type="SUPFAM" id="SSF144232">
    <property type="entry name" value="HIT/MYND zinc finger-like"/>
    <property type="match status" value="1"/>
</dbReference>
<feature type="compositionally biased region" description="Low complexity" evidence="2">
    <location>
        <begin position="322"/>
        <end position="332"/>
    </location>
</feature>
<name>A0A9N9S2C3_9DIPT</name>
<feature type="compositionally biased region" description="Basic and acidic residues" evidence="2">
    <location>
        <begin position="98"/>
        <end position="120"/>
    </location>
</feature>
<gene>
    <name evidence="4" type="ORF">CHIRRI_LOCUS10719</name>
</gene>
<feature type="compositionally biased region" description="Polar residues" evidence="2">
    <location>
        <begin position="1146"/>
        <end position="1176"/>
    </location>
</feature>
<reference evidence="4" key="1">
    <citation type="submission" date="2022-01" db="EMBL/GenBank/DDBJ databases">
        <authorList>
            <person name="King R."/>
        </authorList>
    </citation>
    <scope>NUCLEOTIDE SEQUENCE</scope>
</reference>
<feature type="coiled-coil region" evidence="1">
    <location>
        <begin position="427"/>
        <end position="464"/>
    </location>
</feature>
<feature type="region of interest" description="Disordered" evidence="2">
    <location>
        <begin position="1"/>
        <end position="27"/>
    </location>
</feature>
<dbReference type="EMBL" id="OU895879">
    <property type="protein sequence ID" value="CAG9807873.1"/>
    <property type="molecule type" value="Genomic_DNA"/>
</dbReference>
<feature type="compositionally biased region" description="Basic residues" evidence="2">
    <location>
        <begin position="129"/>
        <end position="140"/>
    </location>
</feature>
<feature type="compositionally biased region" description="Polar residues" evidence="2">
    <location>
        <begin position="528"/>
        <end position="537"/>
    </location>
</feature>
<feature type="compositionally biased region" description="Basic and acidic residues" evidence="2">
    <location>
        <begin position="219"/>
        <end position="231"/>
    </location>
</feature>
<feature type="compositionally biased region" description="Low complexity" evidence="2">
    <location>
        <begin position="773"/>
        <end position="786"/>
    </location>
</feature>
<keyword evidence="1" id="KW-0175">Coiled coil</keyword>
<organism evidence="4 5">
    <name type="scientific">Chironomus riparius</name>
    <dbReference type="NCBI Taxonomy" id="315576"/>
    <lineage>
        <taxon>Eukaryota</taxon>
        <taxon>Metazoa</taxon>
        <taxon>Ecdysozoa</taxon>
        <taxon>Arthropoda</taxon>
        <taxon>Hexapoda</taxon>
        <taxon>Insecta</taxon>
        <taxon>Pterygota</taxon>
        <taxon>Neoptera</taxon>
        <taxon>Endopterygota</taxon>
        <taxon>Diptera</taxon>
        <taxon>Nematocera</taxon>
        <taxon>Chironomoidea</taxon>
        <taxon>Chironomidae</taxon>
        <taxon>Chironominae</taxon>
        <taxon>Chironomus</taxon>
    </lineage>
</organism>
<dbReference type="OrthoDB" id="5282002at2759"/>
<feature type="compositionally biased region" description="Basic and acidic residues" evidence="2">
    <location>
        <begin position="952"/>
        <end position="967"/>
    </location>
</feature>
<dbReference type="PANTHER" id="PTHR28069">
    <property type="entry name" value="GH20023P"/>
    <property type="match status" value="1"/>
</dbReference>
<evidence type="ECO:0000256" key="1">
    <source>
        <dbReference type="SAM" id="Coils"/>
    </source>
</evidence>
<evidence type="ECO:0000259" key="3">
    <source>
        <dbReference type="Pfam" id="PF20179"/>
    </source>
</evidence>
<feature type="region of interest" description="Disordered" evidence="2">
    <location>
        <begin position="66"/>
        <end position="271"/>
    </location>
</feature>